<keyword evidence="3 8" id="KW-0812">Transmembrane</keyword>
<feature type="transmembrane region" description="Helical" evidence="8">
    <location>
        <begin position="416"/>
        <end position="435"/>
    </location>
</feature>
<feature type="transmembrane region" description="Helical" evidence="8">
    <location>
        <begin position="7"/>
        <end position="24"/>
    </location>
</feature>
<dbReference type="InterPro" id="IPR004680">
    <property type="entry name" value="Cit_transptr-like_dom"/>
</dbReference>
<keyword evidence="6 8" id="KW-0472">Membrane</keyword>
<dbReference type="Pfam" id="PF03600">
    <property type="entry name" value="CitMHS"/>
    <property type="match status" value="1"/>
</dbReference>
<feature type="transmembrane region" description="Helical" evidence="8">
    <location>
        <begin position="30"/>
        <end position="49"/>
    </location>
</feature>
<name>A0A0F9Q7R4_9ZZZZ</name>
<proteinExistence type="predicted"/>
<feature type="transmembrane region" description="Helical" evidence="8">
    <location>
        <begin position="547"/>
        <end position="566"/>
    </location>
</feature>
<feature type="transmembrane region" description="Helical" evidence="8">
    <location>
        <begin position="56"/>
        <end position="75"/>
    </location>
</feature>
<comment type="caution">
    <text evidence="10">The sequence shown here is derived from an EMBL/GenBank/DDBJ whole genome shotgun (WGS) entry which is preliminary data.</text>
</comment>
<feature type="transmembrane region" description="Helical" evidence="8">
    <location>
        <begin position="467"/>
        <end position="491"/>
    </location>
</feature>
<feature type="domain" description="RCK C-terminal" evidence="9">
    <location>
        <begin position="316"/>
        <end position="401"/>
    </location>
</feature>
<feature type="transmembrane region" description="Helical" evidence="8">
    <location>
        <begin position="95"/>
        <end position="122"/>
    </location>
</feature>
<dbReference type="Pfam" id="PF02080">
    <property type="entry name" value="TrkA_C"/>
    <property type="match status" value="1"/>
</dbReference>
<sequence length="607" mass="63623">MTIEQGIVFAVLGFTLVMFVWNRLRFDVVAMLALLAVAITGLVPTEKLFAGFGHPAVITVAAVLVISQGLVNGGVVDNIARLLGKIGHRPTLQVLTLTSVVALCSGFINNVGALALLMPVAIWMSREAGRSPSLLLMPLAFGSLLGGTMTLIGTPPNIIIASYREGGTFGLFDFAPVGVAITLAGIAFITLVGWRLTPRREESSSQAKLFSVGEYLTELRVPKESAHAGSTLHSLLTGAGDEPDVVVLALIRGEQRQTAPSTYKVLQVGDVLLVEADTTSLQAFLDNTGLELAHQATGPNEETDDVSDQPIEEEQQASVPLDKGELHLVEAVIAPESSLVGQTANRLQLRERYQLNIVAVARLGYRLKQRLGDIRFNAGDILLVQGFEDSLSGTLTELGCLPLAERGLRLGSPRNTAMASGIFLASIAAIVAGLLQAPVALVAGAVAMVLVKLMSAAEAYKSIDWSVIVLLAAMIPVGQALETTGGAGLIASQMLVLGEDLSVASVLVMILVATTLLSNVVNNAAAAIVVAPIALSLASELNIPPDAVLMAVAVGASCAFMTPIGHQSNALVMEPGGYEFGDYWRLGLPLTVVVTVVAVPVIMLVWT</sequence>
<dbReference type="InterPro" id="IPR006037">
    <property type="entry name" value="RCK_C"/>
</dbReference>
<dbReference type="GO" id="GO:0005886">
    <property type="term" value="C:plasma membrane"/>
    <property type="evidence" value="ECO:0007669"/>
    <property type="project" value="TreeGrafter"/>
</dbReference>
<dbReference type="PROSITE" id="PS51202">
    <property type="entry name" value="RCK_C"/>
    <property type="match status" value="2"/>
</dbReference>
<dbReference type="PANTHER" id="PTHR43652">
    <property type="entry name" value="BASIC AMINO ACID ANTIPORTER YFCC-RELATED"/>
    <property type="match status" value="1"/>
</dbReference>
<feature type="transmembrane region" description="Helical" evidence="8">
    <location>
        <begin position="586"/>
        <end position="606"/>
    </location>
</feature>
<evidence type="ECO:0000256" key="4">
    <source>
        <dbReference type="ARBA" id="ARBA00022737"/>
    </source>
</evidence>
<keyword evidence="2" id="KW-0813">Transport</keyword>
<feature type="compositionally biased region" description="Acidic residues" evidence="7">
    <location>
        <begin position="301"/>
        <end position="315"/>
    </location>
</feature>
<protein>
    <recommendedName>
        <fullName evidence="9">RCK C-terminal domain-containing protein</fullName>
    </recommendedName>
</protein>
<evidence type="ECO:0000256" key="3">
    <source>
        <dbReference type="ARBA" id="ARBA00022692"/>
    </source>
</evidence>
<evidence type="ECO:0000259" key="9">
    <source>
        <dbReference type="PROSITE" id="PS51202"/>
    </source>
</evidence>
<accession>A0A0F9Q7R4</accession>
<keyword evidence="5 8" id="KW-1133">Transmembrane helix</keyword>
<evidence type="ECO:0000256" key="6">
    <source>
        <dbReference type="ARBA" id="ARBA00023136"/>
    </source>
</evidence>
<feature type="domain" description="RCK C-terminal" evidence="9">
    <location>
        <begin position="204"/>
        <end position="290"/>
    </location>
</feature>
<evidence type="ECO:0000256" key="1">
    <source>
        <dbReference type="ARBA" id="ARBA00004141"/>
    </source>
</evidence>
<organism evidence="10">
    <name type="scientific">marine sediment metagenome</name>
    <dbReference type="NCBI Taxonomy" id="412755"/>
    <lineage>
        <taxon>unclassified sequences</taxon>
        <taxon>metagenomes</taxon>
        <taxon>ecological metagenomes</taxon>
    </lineage>
</organism>
<dbReference type="EMBL" id="LAZR01002209">
    <property type="protein sequence ID" value="KKN33052.1"/>
    <property type="molecule type" value="Genomic_DNA"/>
</dbReference>
<dbReference type="InterPro" id="IPR036721">
    <property type="entry name" value="RCK_C_sf"/>
</dbReference>
<evidence type="ECO:0000256" key="5">
    <source>
        <dbReference type="ARBA" id="ARBA00022989"/>
    </source>
</evidence>
<dbReference type="Gene3D" id="3.30.70.1450">
    <property type="entry name" value="Regulator of K+ conductance, C-terminal domain"/>
    <property type="match status" value="2"/>
</dbReference>
<keyword evidence="4" id="KW-0677">Repeat</keyword>
<dbReference type="PROSITE" id="PS01271">
    <property type="entry name" value="NA_SULFATE"/>
    <property type="match status" value="1"/>
</dbReference>
<evidence type="ECO:0000313" key="10">
    <source>
        <dbReference type="EMBL" id="KKN33052.1"/>
    </source>
</evidence>
<dbReference type="AlphaFoldDB" id="A0A0F9Q7R4"/>
<reference evidence="10" key="1">
    <citation type="journal article" date="2015" name="Nature">
        <title>Complex archaea that bridge the gap between prokaryotes and eukaryotes.</title>
        <authorList>
            <person name="Spang A."/>
            <person name="Saw J.H."/>
            <person name="Jorgensen S.L."/>
            <person name="Zaremba-Niedzwiedzka K."/>
            <person name="Martijn J."/>
            <person name="Lind A.E."/>
            <person name="van Eijk R."/>
            <person name="Schleper C."/>
            <person name="Guy L."/>
            <person name="Ettema T.J."/>
        </authorList>
    </citation>
    <scope>NUCLEOTIDE SEQUENCE</scope>
</reference>
<evidence type="ECO:0000256" key="2">
    <source>
        <dbReference type="ARBA" id="ARBA00022448"/>
    </source>
</evidence>
<evidence type="ECO:0000256" key="8">
    <source>
        <dbReference type="SAM" id="Phobius"/>
    </source>
</evidence>
<dbReference type="PANTHER" id="PTHR43652:SF2">
    <property type="entry name" value="BASIC AMINO ACID ANTIPORTER YFCC-RELATED"/>
    <property type="match status" value="1"/>
</dbReference>
<feature type="region of interest" description="Disordered" evidence="7">
    <location>
        <begin position="296"/>
        <end position="318"/>
    </location>
</feature>
<gene>
    <name evidence="10" type="ORF">LCGC14_0807580</name>
</gene>
<comment type="subcellular location">
    <subcellularLocation>
        <location evidence="1">Membrane</location>
        <topology evidence="1">Multi-pass membrane protein</topology>
    </subcellularLocation>
</comment>
<dbReference type="GO" id="GO:0008324">
    <property type="term" value="F:monoatomic cation transmembrane transporter activity"/>
    <property type="evidence" value="ECO:0007669"/>
    <property type="project" value="InterPro"/>
</dbReference>
<feature type="transmembrane region" description="Helical" evidence="8">
    <location>
        <begin position="503"/>
        <end position="535"/>
    </location>
</feature>
<feature type="transmembrane region" description="Helical" evidence="8">
    <location>
        <begin position="174"/>
        <end position="194"/>
    </location>
</feature>
<evidence type="ECO:0000256" key="7">
    <source>
        <dbReference type="SAM" id="MobiDB-lite"/>
    </source>
</evidence>
<dbReference type="InterPro" id="IPR031312">
    <property type="entry name" value="Na/sul_symport_CS"/>
</dbReference>
<feature type="transmembrane region" description="Helical" evidence="8">
    <location>
        <begin position="134"/>
        <end position="154"/>
    </location>
</feature>
<dbReference type="InterPro" id="IPR051679">
    <property type="entry name" value="DASS-Related_Transporters"/>
</dbReference>
<dbReference type="GO" id="GO:0006813">
    <property type="term" value="P:potassium ion transport"/>
    <property type="evidence" value="ECO:0007669"/>
    <property type="project" value="InterPro"/>
</dbReference>
<dbReference type="SUPFAM" id="SSF116726">
    <property type="entry name" value="TrkA C-terminal domain-like"/>
    <property type="match status" value="2"/>
</dbReference>